<evidence type="ECO:0000313" key="1">
    <source>
        <dbReference type="EMBL" id="PHV70767.1"/>
    </source>
</evidence>
<accession>A0AC61DCQ7</accession>
<dbReference type="EMBL" id="PEDL01000007">
    <property type="protein sequence ID" value="PHV70767.1"/>
    <property type="molecule type" value="Genomic_DNA"/>
</dbReference>
<gene>
    <name evidence="1" type="ORF">CS063_08340</name>
</gene>
<proteinExistence type="predicted"/>
<protein>
    <submittedName>
        <fullName evidence="1">Serine--tRNA ligase</fullName>
    </submittedName>
</protein>
<dbReference type="Proteomes" id="UP000224460">
    <property type="component" value="Unassembled WGS sequence"/>
</dbReference>
<reference evidence="1" key="1">
    <citation type="submission" date="2017-10" db="EMBL/GenBank/DDBJ databases">
        <title>Genome sequence of cellulolytic Lachnospiraceae bacterium XHS1971 isolated from hotspring sediment.</title>
        <authorList>
            <person name="Vasudevan G."/>
            <person name="Joshi A.J."/>
            <person name="Hivarkar S."/>
            <person name="Lanjekar V.B."/>
            <person name="Dhakephalkar P.K."/>
            <person name="Dagar S."/>
        </authorList>
    </citation>
    <scope>NUCLEOTIDE SEQUENCE</scope>
    <source>
        <strain evidence="1">XHS1971</strain>
    </source>
</reference>
<keyword evidence="1" id="KW-0436">Ligase</keyword>
<comment type="caution">
    <text evidence="1">The sequence shown here is derived from an EMBL/GenBank/DDBJ whole genome shotgun (WGS) entry which is preliminary data.</text>
</comment>
<keyword evidence="2" id="KW-1185">Reference proteome</keyword>
<organism evidence="1 2">
    <name type="scientific">Sporanaerobium hydrogeniformans</name>
    <dbReference type="NCBI Taxonomy" id="3072179"/>
    <lineage>
        <taxon>Bacteria</taxon>
        <taxon>Bacillati</taxon>
        <taxon>Bacillota</taxon>
        <taxon>Clostridia</taxon>
        <taxon>Lachnospirales</taxon>
        <taxon>Lachnospiraceae</taxon>
        <taxon>Sporanaerobium</taxon>
    </lineage>
</organism>
<sequence length="428" mass="48221">MLDIKLLRDDLEGVKTRLATRSGKYSLDEFTTLDVKRRELLQEVEAHKSKQNAVSKQIPALKKAGEDVTAIFAEMKKLSEEVKVLDAQIKEIDEKISLIVMNLPNLPNPIVPVGADDSENLELRKVGAPREFDFEIKAHWDLGESLDVLDFEKAGKVTGSRFVFYKGLGARLERAIMNFMLDMHVDKHGYTEVFPPLMVNRASMTGTGQLPKFEEDAFKVVGTDYFLIPTAEVPVTNMYRDQILEGKDLTIKHCAYTPCFRAEAGSAGRDTRGIIRQHQFNKVEMVKFARPEESYEELEKLTSDAEDILKAIGLPYRVVRLCTGDLGFSSAMTYDIEVWMPSYGRYVEISSCSNFEDFQARRANIKFKDSKEDKARFVHTLNGSGLAVGRTTAAVLENFQQADGTIVIPEVLRPYMGGVEKIELPQSK</sequence>
<name>A0AC61DCQ7_9FIRM</name>
<evidence type="ECO:0000313" key="2">
    <source>
        <dbReference type="Proteomes" id="UP000224460"/>
    </source>
</evidence>